<evidence type="ECO:0000313" key="4">
    <source>
        <dbReference type="Proteomes" id="UP000426246"/>
    </source>
</evidence>
<dbReference type="OrthoDB" id="4030632at2"/>
<dbReference type="AlphaFoldDB" id="A0A6B8RMD9"/>
<keyword evidence="4" id="KW-1185">Reference proteome</keyword>
<gene>
    <name evidence="3" type="ORF">EHS13_17260</name>
</gene>
<accession>A0A6B8RMD9</accession>
<dbReference type="InterPro" id="IPR011009">
    <property type="entry name" value="Kinase-like_dom_sf"/>
</dbReference>
<dbReference type="PANTHER" id="PTHR21064:SF6">
    <property type="entry name" value="AMINOGLYCOSIDE PHOSPHOTRANSFERASE DOMAIN-CONTAINING PROTEIN"/>
    <property type="match status" value="1"/>
</dbReference>
<dbReference type="Proteomes" id="UP000426246">
    <property type="component" value="Chromosome"/>
</dbReference>
<feature type="domain" description="Aminoglycoside phosphotransferase" evidence="2">
    <location>
        <begin position="52"/>
        <end position="239"/>
    </location>
</feature>
<evidence type="ECO:0000259" key="2">
    <source>
        <dbReference type="Pfam" id="PF01636"/>
    </source>
</evidence>
<dbReference type="SUPFAM" id="SSF56112">
    <property type="entry name" value="Protein kinase-like (PK-like)"/>
    <property type="match status" value="1"/>
</dbReference>
<reference evidence="4" key="1">
    <citation type="submission" date="2018-11" db="EMBL/GenBank/DDBJ databases">
        <title>Complete genome sequence of Paenibacillus sp. ML311-T8.</title>
        <authorList>
            <person name="Nam Y.-D."/>
            <person name="Kang J."/>
            <person name="Chung W.-H."/>
            <person name="Park Y.S."/>
        </authorList>
    </citation>
    <scope>NUCLEOTIDE SEQUENCE [LARGE SCALE GENOMIC DNA]</scope>
    <source>
        <strain evidence="4">ML311-T8</strain>
    </source>
</reference>
<dbReference type="InterPro" id="IPR050249">
    <property type="entry name" value="Pseudomonas-type_ThrB"/>
</dbReference>
<dbReference type="KEGG" id="ppsc:EHS13_17260"/>
<comment type="similarity">
    <text evidence="1">Belongs to the pseudomonas-type ThrB family.</text>
</comment>
<dbReference type="RefSeq" id="WP_155701578.1">
    <property type="nucleotide sequence ID" value="NZ_CP034235.1"/>
</dbReference>
<dbReference type="PANTHER" id="PTHR21064">
    <property type="entry name" value="AMINOGLYCOSIDE PHOSPHOTRANSFERASE DOMAIN-CONTAINING PROTEIN-RELATED"/>
    <property type="match status" value="1"/>
</dbReference>
<protein>
    <recommendedName>
        <fullName evidence="2">Aminoglycoside phosphotransferase domain-containing protein</fullName>
    </recommendedName>
</protein>
<proteinExistence type="inferred from homology"/>
<evidence type="ECO:0000256" key="1">
    <source>
        <dbReference type="ARBA" id="ARBA00038240"/>
    </source>
</evidence>
<dbReference type="InterPro" id="IPR002575">
    <property type="entry name" value="Aminoglycoside_PTrfase"/>
</dbReference>
<evidence type="ECO:0000313" key="3">
    <source>
        <dbReference type="EMBL" id="QGQ96508.1"/>
    </source>
</evidence>
<dbReference type="EMBL" id="CP034235">
    <property type="protein sequence ID" value="QGQ96508.1"/>
    <property type="molecule type" value="Genomic_DNA"/>
</dbReference>
<name>A0A6B8RMD9_9BACL</name>
<dbReference type="GO" id="GO:0019202">
    <property type="term" value="F:amino acid kinase activity"/>
    <property type="evidence" value="ECO:0007669"/>
    <property type="project" value="TreeGrafter"/>
</dbReference>
<dbReference type="Gene3D" id="3.90.1200.10">
    <property type="match status" value="1"/>
</dbReference>
<sequence length="327" mass="38686">MLKLQYLFNNVNLAEMILENWEFDKESLDMFKYYRISSNAIYPFTFEGKIQLLRFAPKTEKVKENIEAELEFISYLHNNNYKALESVATQKGENLIEVRTPWGVYYASVFKRVSGVQLSETDLSDAIVFSHGKALGKLHQLSSKYTPINNKRWSYKDVFEWIMDILRDFPQETAALMEVKLLRDYFSTIPQTKANFGMIHYDFEYDNVFYDEVAKSCNVIDFDDAMYHWYVMDIEQVLDSLQDNVPSENFDLKKQIFMDGYLAEFEISDEMLSLLPLCRRFANLYGYVRILRSMADQWDNEPEWLVNLRERLVNGLKNRAFYFGADI</sequence>
<organism evidence="3 4">
    <name type="scientific">Paenibacillus psychroresistens</name>
    <dbReference type="NCBI Taxonomy" id="1778678"/>
    <lineage>
        <taxon>Bacteria</taxon>
        <taxon>Bacillati</taxon>
        <taxon>Bacillota</taxon>
        <taxon>Bacilli</taxon>
        <taxon>Bacillales</taxon>
        <taxon>Paenibacillaceae</taxon>
        <taxon>Paenibacillus</taxon>
    </lineage>
</organism>
<dbReference type="Pfam" id="PF01636">
    <property type="entry name" value="APH"/>
    <property type="match status" value="1"/>
</dbReference>